<dbReference type="CDD" id="cd03216">
    <property type="entry name" value="ABC_Carb_Monos_I"/>
    <property type="match status" value="1"/>
</dbReference>
<name>A0A9X3SB27_9ACTN</name>
<dbReference type="PROSITE" id="PS00211">
    <property type="entry name" value="ABC_TRANSPORTER_1"/>
    <property type="match status" value="1"/>
</dbReference>
<keyword evidence="8" id="KW-0472">Membrane</keyword>
<dbReference type="GO" id="GO:0005524">
    <property type="term" value="F:ATP binding"/>
    <property type="evidence" value="ECO:0007669"/>
    <property type="project" value="UniProtKB-KW"/>
</dbReference>
<evidence type="ECO:0000313" key="10">
    <source>
        <dbReference type="EMBL" id="MDA0184308.1"/>
    </source>
</evidence>
<dbReference type="InterPro" id="IPR003593">
    <property type="entry name" value="AAA+_ATPase"/>
</dbReference>
<dbReference type="Proteomes" id="UP001147653">
    <property type="component" value="Unassembled WGS sequence"/>
</dbReference>
<dbReference type="PANTHER" id="PTHR43790:SF4">
    <property type="entry name" value="GUANOSINE IMPORT ATP-BINDING PROTEIN NUPO"/>
    <property type="match status" value="1"/>
</dbReference>
<evidence type="ECO:0000256" key="5">
    <source>
        <dbReference type="ARBA" id="ARBA00022741"/>
    </source>
</evidence>
<dbReference type="SUPFAM" id="SSF52540">
    <property type="entry name" value="P-loop containing nucleoside triphosphate hydrolases"/>
    <property type="match status" value="2"/>
</dbReference>
<dbReference type="SMART" id="SM00382">
    <property type="entry name" value="AAA"/>
    <property type="match status" value="1"/>
</dbReference>
<keyword evidence="5" id="KW-0547">Nucleotide-binding</keyword>
<keyword evidence="7" id="KW-1278">Translocase</keyword>
<keyword evidence="4" id="KW-0677">Repeat</keyword>
<dbReference type="Gene3D" id="3.40.50.300">
    <property type="entry name" value="P-loop containing nucleotide triphosphate hydrolases"/>
    <property type="match status" value="2"/>
</dbReference>
<dbReference type="RefSeq" id="WP_270028754.1">
    <property type="nucleotide sequence ID" value="NZ_JAPDDP010000073.1"/>
</dbReference>
<dbReference type="FunFam" id="3.40.50.300:FF:000127">
    <property type="entry name" value="Ribose import ATP-binding protein RbsA"/>
    <property type="match status" value="1"/>
</dbReference>
<accession>A0A9X3SB27</accession>
<gene>
    <name evidence="10" type="ORF">OJ997_28645</name>
</gene>
<evidence type="ECO:0000256" key="4">
    <source>
        <dbReference type="ARBA" id="ARBA00022737"/>
    </source>
</evidence>
<evidence type="ECO:0000259" key="9">
    <source>
        <dbReference type="PROSITE" id="PS50893"/>
    </source>
</evidence>
<feature type="domain" description="ABC transporter" evidence="9">
    <location>
        <begin position="259"/>
        <end position="503"/>
    </location>
</feature>
<sequence length="508" mass="55003">MADSPALELRGITKRFGALVANNSVDFELKRGEIHALLGENGAGKSTLMNVLYGLHQPDEGQILLDGEPVTIDSPRRAIGLGIGMVHQHFMLVPVMTVAENLVLGAEPRSGLLLDYKGAANRVRELSQQFGLAVDPDAKVEDIGVGTQQRVEILRALFRGAKVLVLDEPTAVLTPQEAQDLFVVLRRLTEQGTSVVFISHKLNEVLDIADRVTVLRRGEKIDTVSTEGATERSLAGLMVGREVLLRVEKPEQTLGEPLLTLEGVSAEDDRGLPAVNDVSLEVRAGEIVGLAGVDANGQSELIEAIMGLRAPTAGTITVDGKDVTHCGPRDTLAAGVSHIAEDRHRRGLVLEFDLAENLCLREYKTPAFSTRGFLSPSKMVTRARKLLKEFDVRGGEPETRAGSLSGGNQQKVVIARELTADPKVIIAAQPTRGLDVGAIEFVHRRLVEERDRGKAVLLVSLELEEVRSLSDRVLVIYEGRIVTELPPESSEEDFGVYMTGGGRDERAA</sequence>
<dbReference type="InterPro" id="IPR050107">
    <property type="entry name" value="ABC_carbohydrate_import_ATPase"/>
</dbReference>
<feature type="domain" description="ABC transporter" evidence="9">
    <location>
        <begin position="7"/>
        <end position="242"/>
    </location>
</feature>
<organism evidence="10 11">
    <name type="scientific">Solirubrobacter phytolaccae</name>
    <dbReference type="NCBI Taxonomy" id="1404360"/>
    <lineage>
        <taxon>Bacteria</taxon>
        <taxon>Bacillati</taxon>
        <taxon>Actinomycetota</taxon>
        <taxon>Thermoleophilia</taxon>
        <taxon>Solirubrobacterales</taxon>
        <taxon>Solirubrobacteraceae</taxon>
        <taxon>Solirubrobacter</taxon>
    </lineage>
</organism>
<keyword evidence="6 10" id="KW-0067">ATP-binding</keyword>
<dbReference type="AlphaFoldDB" id="A0A9X3SB27"/>
<keyword evidence="11" id="KW-1185">Reference proteome</keyword>
<keyword evidence="2" id="KW-0813">Transport</keyword>
<evidence type="ECO:0000256" key="1">
    <source>
        <dbReference type="ARBA" id="ARBA00004202"/>
    </source>
</evidence>
<dbReference type="InterPro" id="IPR003439">
    <property type="entry name" value="ABC_transporter-like_ATP-bd"/>
</dbReference>
<evidence type="ECO:0000256" key="2">
    <source>
        <dbReference type="ARBA" id="ARBA00022448"/>
    </source>
</evidence>
<reference evidence="10" key="1">
    <citation type="submission" date="2022-10" db="EMBL/GenBank/DDBJ databases">
        <title>The WGS of Solirubrobacter phytolaccae KCTC 29190.</title>
        <authorList>
            <person name="Jiang Z."/>
        </authorList>
    </citation>
    <scope>NUCLEOTIDE SEQUENCE</scope>
    <source>
        <strain evidence="10">KCTC 29190</strain>
    </source>
</reference>
<dbReference type="InterPro" id="IPR017871">
    <property type="entry name" value="ABC_transporter-like_CS"/>
</dbReference>
<dbReference type="InterPro" id="IPR027417">
    <property type="entry name" value="P-loop_NTPase"/>
</dbReference>
<evidence type="ECO:0000313" key="11">
    <source>
        <dbReference type="Proteomes" id="UP001147653"/>
    </source>
</evidence>
<dbReference type="PANTHER" id="PTHR43790">
    <property type="entry name" value="CARBOHYDRATE TRANSPORT ATP-BINDING PROTEIN MG119-RELATED"/>
    <property type="match status" value="1"/>
</dbReference>
<evidence type="ECO:0000256" key="6">
    <source>
        <dbReference type="ARBA" id="ARBA00022840"/>
    </source>
</evidence>
<comment type="caution">
    <text evidence="10">The sequence shown here is derived from an EMBL/GenBank/DDBJ whole genome shotgun (WGS) entry which is preliminary data.</text>
</comment>
<evidence type="ECO:0000256" key="7">
    <source>
        <dbReference type="ARBA" id="ARBA00022967"/>
    </source>
</evidence>
<dbReference type="Pfam" id="PF00005">
    <property type="entry name" value="ABC_tran"/>
    <property type="match status" value="2"/>
</dbReference>
<protein>
    <submittedName>
        <fullName evidence="10">ABC transporter ATP-binding protein</fullName>
    </submittedName>
</protein>
<keyword evidence="3" id="KW-1003">Cell membrane</keyword>
<dbReference type="EMBL" id="JAPDDP010000073">
    <property type="protein sequence ID" value="MDA0184308.1"/>
    <property type="molecule type" value="Genomic_DNA"/>
</dbReference>
<evidence type="ECO:0000256" key="8">
    <source>
        <dbReference type="ARBA" id="ARBA00023136"/>
    </source>
</evidence>
<dbReference type="GO" id="GO:0016887">
    <property type="term" value="F:ATP hydrolysis activity"/>
    <property type="evidence" value="ECO:0007669"/>
    <property type="project" value="InterPro"/>
</dbReference>
<comment type="subcellular location">
    <subcellularLocation>
        <location evidence="1">Cell membrane</location>
        <topology evidence="1">Peripheral membrane protein</topology>
    </subcellularLocation>
</comment>
<dbReference type="PROSITE" id="PS50893">
    <property type="entry name" value="ABC_TRANSPORTER_2"/>
    <property type="match status" value="2"/>
</dbReference>
<evidence type="ECO:0000256" key="3">
    <source>
        <dbReference type="ARBA" id="ARBA00022475"/>
    </source>
</evidence>
<proteinExistence type="predicted"/>
<dbReference type="CDD" id="cd03215">
    <property type="entry name" value="ABC_Carb_Monos_II"/>
    <property type="match status" value="1"/>
</dbReference>
<dbReference type="GO" id="GO:0005886">
    <property type="term" value="C:plasma membrane"/>
    <property type="evidence" value="ECO:0007669"/>
    <property type="project" value="UniProtKB-SubCell"/>
</dbReference>